<dbReference type="Pfam" id="PF02594">
    <property type="entry name" value="DUF167"/>
    <property type="match status" value="1"/>
</dbReference>
<dbReference type="STRING" id="1817832.A3J48_03035"/>
<dbReference type="InterPro" id="IPR036591">
    <property type="entry name" value="YggU-like_sf"/>
</dbReference>
<accession>A0A1F5P5I2</accession>
<proteinExistence type="inferred from homology"/>
<reference evidence="2 3" key="1">
    <citation type="journal article" date="2016" name="Nat. Commun.">
        <title>Thousands of microbial genomes shed light on interconnected biogeochemical processes in an aquifer system.</title>
        <authorList>
            <person name="Anantharaman K."/>
            <person name="Brown C.T."/>
            <person name="Hug L.A."/>
            <person name="Sharon I."/>
            <person name="Castelle C.J."/>
            <person name="Probst A.J."/>
            <person name="Thomas B.C."/>
            <person name="Singh A."/>
            <person name="Wilkins M.J."/>
            <person name="Karaoz U."/>
            <person name="Brodie E.L."/>
            <person name="Williams K.H."/>
            <person name="Hubbard S.S."/>
            <person name="Banfield J.F."/>
        </authorList>
    </citation>
    <scope>NUCLEOTIDE SEQUENCE [LARGE SCALE GENOMIC DNA]</scope>
</reference>
<dbReference type="SMART" id="SM01152">
    <property type="entry name" value="DUF167"/>
    <property type="match status" value="1"/>
</dbReference>
<name>A0A1F5P5I2_9BACT</name>
<dbReference type="SUPFAM" id="SSF69786">
    <property type="entry name" value="YggU-like"/>
    <property type="match status" value="1"/>
</dbReference>
<comment type="similarity">
    <text evidence="1">Belongs to the UPF0235 family.</text>
</comment>
<dbReference type="InterPro" id="IPR003746">
    <property type="entry name" value="DUF167"/>
</dbReference>
<dbReference type="EMBL" id="MFES01000027">
    <property type="protein sequence ID" value="OGE85122.1"/>
    <property type="molecule type" value="Genomic_DNA"/>
</dbReference>
<comment type="caution">
    <text evidence="2">The sequence shown here is derived from an EMBL/GenBank/DDBJ whole genome shotgun (WGS) entry which is preliminary data.</text>
</comment>
<dbReference type="Proteomes" id="UP000176786">
    <property type="component" value="Unassembled WGS sequence"/>
</dbReference>
<dbReference type="AlphaFoldDB" id="A0A1F5P5I2"/>
<organism evidence="2 3">
    <name type="scientific">Candidatus Doudnabacteria bacterium RIFCSPHIGHO2_02_FULL_46_11</name>
    <dbReference type="NCBI Taxonomy" id="1817832"/>
    <lineage>
        <taxon>Bacteria</taxon>
        <taxon>Candidatus Doudnaibacteriota</taxon>
    </lineage>
</organism>
<evidence type="ECO:0000256" key="1">
    <source>
        <dbReference type="ARBA" id="ARBA00010364"/>
    </source>
</evidence>
<evidence type="ECO:0000313" key="3">
    <source>
        <dbReference type="Proteomes" id="UP000176786"/>
    </source>
</evidence>
<sequence length="72" mass="8128">MRIYVKAKPAAGQEKIERIDEDSYKVWVKEPAEKGKSNRAIVKLLAKYFNISPSKVKILAGHTARSKIIEVS</sequence>
<gene>
    <name evidence="2" type="ORF">A3J48_03035</name>
</gene>
<dbReference type="Gene3D" id="3.30.1200.10">
    <property type="entry name" value="YggU-like"/>
    <property type="match status" value="1"/>
</dbReference>
<protein>
    <submittedName>
        <fullName evidence="2">Uncharacterized protein</fullName>
    </submittedName>
</protein>
<dbReference type="NCBIfam" id="TIGR00251">
    <property type="entry name" value="DUF167 family protein"/>
    <property type="match status" value="1"/>
</dbReference>
<evidence type="ECO:0000313" key="2">
    <source>
        <dbReference type="EMBL" id="OGE85122.1"/>
    </source>
</evidence>